<accession>A0A4R7ZAL3</accession>
<keyword evidence="2" id="KW-1185">Reference proteome</keyword>
<dbReference type="RefSeq" id="WP_134124129.1">
    <property type="nucleotide sequence ID" value="NZ_SODF01000004.1"/>
</dbReference>
<reference evidence="1 2" key="1">
    <citation type="submission" date="2019-03" db="EMBL/GenBank/DDBJ databases">
        <title>Genomic Encyclopedia of Type Strains, Phase III (KMG-III): the genomes of soil and plant-associated and newly described type strains.</title>
        <authorList>
            <person name="Whitman W."/>
        </authorList>
    </citation>
    <scope>NUCLEOTIDE SEQUENCE [LARGE SCALE GENOMIC DNA]</scope>
    <source>
        <strain evidence="1 2">VKM Ac-2570</strain>
    </source>
</reference>
<evidence type="ECO:0000313" key="1">
    <source>
        <dbReference type="EMBL" id="TDW14152.1"/>
    </source>
</evidence>
<comment type="caution">
    <text evidence="1">The sequence shown here is derived from an EMBL/GenBank/DDBJ whole genome shotgun (WGS) entry which is preliminary data.</text>
</comment>
<dbReference type="AlphaFoldDB" id="A0A4R7ZAL3"/>
<proteinExistence type="predicted"/>
<gene>
    <name evidence="1" type="ORF">EV650_7735</name>
</gene>
<evidence type="ECO:0000313" key="2">
    <source>
        <dbReference type="Proteomes" id="UP000295447"/>
    </source>
</evidence>
<dbReference type="EMBL" id="SODF01000004">
    <property type="protein sequence ID" value="TDW14152.1"/>
    <property type="molecule type" value="Genomic_DNA"/>
</dbReference>
<protein>
    <submittedName>
        <fullName evidence="1">Uncharacterized protein</fullName>
    </submittedName>
</protein>
<sequence>MPDEPRKHLTEAVGGRLVEPLTHEQRAEQERIRNLIRAVLACYNSLVSEETDPVRRTELEAQRAVQTERFRGRLTLSDAERREILDTYPDLLVRLRADLDG</sequence>
<dbReference type="OrthoDB" id="3827346at2"/>
<organism evidence="1 2">
    <name type="scientific">Kribbella kalugense</name>
    <dbReference type="NCBI Taxonomy" id="2512221"/>
    <lineage>
        <taxon>Bacteria</taxon>
        <taxon>Bacillati</taxon>
        <taxon>Actinomycetota</taxon>
        <taxon>Actinomycetes</taxon>
        <taxon>Propionibacteriales</taxon>
        <taxon>Kribbellaceae</taxon>
        <taxon>Kribbella</taxon>
    </lineage>
</organism>
<dbReference type="Proteomes" id="UP000295447">
    <property type="component" value="Unassembled WGS sequence"/>
</dbReference>
<name>A0A4R7ZAL3_9ACTN</name>